<dbReference type="Pfam" id="PF03732">
    <property type="entry name" value="Retrotrans_gag"/>
    <property type="match status" value="1"/>
</dbReference>
<feature type="region of interest" description="Disordered" evidence="1">
    <location>
        <begin position="16"/>
        <end position="51"/>
    </location>
</feature>
<dbReference type="SUPFAM" id="SSF56672">
    <property type="entry name" value="DNA/RNA polymerases"/>
    <property type="match status" value="2"/>
</dbReference>
<gene>
    <name evidence="3" type="ORF">MTR67_023012</name>
</gene>
<dbReference type="PANTHER" id="PTHR15503:SF45">
    <property type="entry name" value="RNA-DIRECTED DNA POLYMERASE HOMOLOG"/>
    <property type="match status" value="1"/>
</dbReference>
<dbReference type="EMBL" id="CP133616">
    <property type="protein sequence ID" value="WMV29627.1"/>
    <property type="molecule type" value="Genomic_DNA"/>
</dbReference>
<dbReference type="InterPro" id="IPR043502">
    <property type="entry name" value="DNA/RNA_pol_sf"/>
</dbReference>
<evidence type="ECO:0000256" key="1">
    <source>
        <dbReference type="SAM" id="MobiDB-lite"/>
    </source>
</evidence>
<feature type="compositionally biased region" description="Polar residues" evidence="1">
    <location>
        <begin position="437"/>
        <end position="446"/>
    </location>
</feature>
<accession>A0AAF0QVY8</accession>
<reference evidence="3" key="1">
    <citation type="submission" date="2023-08" db="EMBL/GenBank/DDBJ databases">
        <title>A de novo genome assembly of Solanum verrucosum Schlechtendal, a Mexican diploid species geographically isolated from the other diploid A-genome species in potato relatives.</title>
        <authorList>
            <person name="Hosaka K."/>
        </authorList>
    </citation>
    <scope>NUCLEOTIDE SEQUENCE</scope>
    <source>
        <tissue evidence="3">Young leaves</tissue>
    </source>
</reference>
<dbReference type="PANTHER" id="PTHR15503">
    <property type="entry name" value="LDOC1 RELATED"/>
    <property type="match status" value="1"/>
</dbReference>
<proteinExistence type="predicted"/>
<keyword evidence="4" id="KW-1185">Reference proteome</keyword>
<sequence length="688" mass="78545">MLQSIMTTNVHISSDSETTDVTIIPSPEKKRKGRGKTTGLSTQKKRKENDNGKLKVIIPPDRTVVVGPGAKDFVTELSVKVLHNARHDVKNWKGVPDLAKNRIVAYMLPIFIPPYRMAPTKFKELKEELKDFLDKGYIRSNISPWGAPVMFFPLELWDSKIQEFINKKQNDISVNDYALKFTQLSKYAPVIVDVTRACMRKFMSSFSNDVVKSCKTFMLIKEIDTYKLVTYAQQIEVEKMKEREETIRGLGPVTLPKEDQWDRASGSMSEGTVTGGCTLQVFKMCGKDIGLELLPVLLEKFTASCIFYYCSTTKIQEDQWERASGSMSQGHPTQQGASSCNVGGQRQNELVPEYLPGVLLEWEIGFRIDLFLETQPILIPPDEMALDELYELKEDFKDLLHKGFIGPSISPWGAPMFFLVPKFKSDQQDISSSSKSQGTLTSQCTHPMSEKYGKNQQGQKVQLIIDRLKRTKSNKMSYADVRRMDLEFKIDDSIFLKVSHMKEDMSTRRTYARRIAGENVEQEAPPQAPVATVDLFVEKVTNVEFRAAFQVLSQSMTAQVNREVVSSVNANAGRTISRVMYFTRMNPLEFHGSKALFNQRKEGRALYTGPLDWEKFKVAFLERFFPLEMREEKVLEFINLRQGSMSVKEYALNSHNCPDMLLLWCHDQGIPPRYDKAYKTLRSLIQSL</sequence>
<dbReference type="InterPro" id="IPR032567">
    <property type="entry name" value="RTL1-rel"/>
</dbReference>
<evidence type="ECO:0000313" key="3">
    <source>
        <dbReference type="EMBL" id="WMV29627.1"/>
    </source>
</evidence>
<dbReference type="AlphaFoldDB" id="A0AAF0QVY8"/>
<name>A0AAF0QVY8_SOLVR</name>
<dbReference type="Gene3D" id="3.10.10.10">
    <property type="entry name" value="HIV Type 1 Reverse Transcriptase, subunit A, domain 1"/>
    <property type="match status" value="2"/>
</dbReference>
<feature type="domain" description="Retrotransposon gag" evidence="2">
    <location>
        <begin position="608"/>
        <end position="651"/>
    </location>
</feature>
<feature type="region of interest" description="Disordered" evidence="1">
    <location>
        <begin position="429"/>
        <end position="456"/>
    </location>
</feature>
<dbReference type="InterPro" id="IPR005162">
    <property type="entry name" value="Retrotrans_gag_dom"/>
</dbReference>
<protein>
    <recommendedName>
        <fullName evidence="2">Retrotransposon gag domain-containing protein</fullName>
    </recommendedName>
</protein>
<evidence type="ECO:0000313" key="4">
    <source>
        <dbReference type="Proteomes" id="UP001234989"/>
    </source>
</evidence>
<dbReference type="Proteomes" id="UP001234989">
    <property type="component" value="Chromosome 5"/>
</dbReference>
<organism evidence="3 4">
    <name type="scientific">Solanum verrucosum</name>
    <dbReference type="NCBI Taxonomy" id="315347"/>
    <lineage>
        <taxon>Eukaryota</taxon>
        <taxon>Viridiplantae</taxon>
        <taxon>Streptophyta</taxon>
        <taxon>Embryophyta</taxon>
        <taxon>Tracheophyta</taxon>
        <taxon>Spermatophyta</taxon>
        <taxon>Magnoliopsida</taxon>
        <taxon>eudicotyledons</taxon>
        <taxon>Gunneridae</taxon>
        <taxon>Pentapetalae</taxon>
        <taxon>asterids</taxon>
        <taxon>lamiids</taxon>
        <taxon>Solanales</taxon>
        <taxon>Solanaceae</taxon>
        <taxon>Solanoideae</taxon>
        <taxon>Solaneae</taxon>
        <taxon>Solanum</taxon>
    </lineage>
</organism>
<evidence type="ECO:0000259" key="2">
    <source>
        <dbReference type="Pfam" id="PF03732"/>
    </source>
</evidence>